<dbReference type="AlphaFoldDB" id="A0AAE1RF94"/>
<comment type="subcellular location">
    <subcellularLocation>
        <location evidence="1">Membrane</location>
        <topology evidence="1">Multi-pass membrane protein</topology>
    </subcellularLocation>
</comment>
<keyword evidence="2 6" id="KW-0812">Transmembrane</keyword>
<feature type="transmembrane region" description="Helical" evidence="6">
    <location>
        <begin position="319"/>
        <end position="346"/>
    </location>
</feature>
<evidence type="ECO:0000256" key="5">
    <source>
        <dbReference type="SAM" id="MobiDB-lite"/>
    </source>
</evidence>
<dbReference type="InterPro" id="IPR016024">
    <property type="entry name" value="ARM-type_fold"/>
</dbReference>
<evidence type="ECO:0000256" key="3">
    <source>
        <dbReference type="ARBA" id="ARBA00022989"/>
    </source>
</evidence>
<dbReference type="GO" id="GO:0003723">
    <property type="term" value="F:RNA binding"/>
    <property type="evidence" value="ECO:0007669"/>
    <property type="project" value="TreeGrafter"/>
</dbReference>
<dbReference type="InterPro" id="IPR050781">
    <property type="entry name" value="CWC22_splicing_factor"/>
</dbReference>
<evidence type="ECO:0000256" key="6">
    <source>
        <dbReference type="SAM" id="Phobius"/>
    </source>
</evidence>
<dbReference type="PANTHER" id="PTHR18034:SF3">
    <property type="entry name" value="PRE-MRNA-SPLICING FACTOR CWC22 HOMOLOG"/>
    <property type="match status" value="1"/>
</dbReference>
<dbReference type="Proteomes" id="UP001291623">
    <property type="component" value="Unassembled WGS sequence"/>
</dbReference>
<feature type="compositionally biased region" description="Basic and acidic residues" evidence="5">
    <location>
        <begin position="36"/>
        <end position="97"/>
    </location>
</feature>
<comment type="caution">
    <text evidence="7">The sequence shown here is derived from an EMBL/GenBank/DDBJ whole genome shotgun (WGS) entry which is preliminary data.</text>
</comment>
<keyword evidence="8" id="KW-1185">Reference proteome</keyword>
<organism evidence="7 8">
    <name type="scientific">Anisodus tanguticus</name>
    <dbReference type="NCBI Taxonomy" id="243964"/>
    <lineage>
        <taxon>Eukaryota</taxon>
        <taxon>Viridiplantae</taxon>
        <taxon>Streptophyta</taxon>
        <taxon>Embryophyta</taxon>
        <taxon>Tracheophyta</taxon>
        <taxon>Spermatophyta</taxon>
        <taxon>Magnoliopsida</taxon>
        <taxon>eudicotyledons</taxon>
        <taxon>Gunneridae</taxon>
        <taxon>Pentapetalae</taxon>
        <taxon>asterids</taxon>
        <taxon>lamiids</taxon>
        <taxon>Solanales</taxon>
        <taxon>Solanaceae</taxon>
        <taxon>Solanoideae</taxon>
        <taxon>Hyoscyameae</taxon>
        <taxon>Anisodus</taxon>
    </lineage>
</organism>
<dbReference type="Pfam" id="PF07297">
    <property type="entry name" value="DPM2"/>
    <property type="match status" value="1"/>
</dbReference>
<protein>
    <submittedName>
        <fullName evidence="7">Uncharacterized protein</fullName>
    </submittedName>
</protein>
<dbReference type="PANTHER" id="PTHR18034">
    <property type="entry name" value="CELL CYCLE CONTROL PROTEIN CWF22-RELATED"/>
    <property type="match status" value="1"/>
</dbReference>
<dbReference type="SUPFAM" id="SSF48371">
    <property type="entry name" value="ARM repeat"/>
    <property type="match status" value="1"/>
</dbReference>
<reference evidence="7" key="1">
    <citation type="submission" date="2023-12" db="EMBL/GenBank/DDBJ databases">
        <title>Genome assembly of Anisodus tanguticus.</title>
        <authorList>
            <person name="Wang Y.-J."/>
        </authorList>
    </citation>
    <scope>NUCLEOTIDE SEQUENCE</scope>
    <source>
        <strain evidence="7">KB-2021</strain>
        <tissue evidence="7">Leaf</tissue>
    </source>
</reference>
<proteinExistence type="predicted"/>
<dbReference type="GO" id="GO:0180047">
    <property type="term" value="P:dolichol phosphate mannose biosynthetic process"/>
    <property type="evidence" value="ECO:0007669"/>
    <property type="project" value="InterPro"/>
</dbReference>
<sequence>MNVEIGNDNGRDDKRLSRRRTEKGNRDDSDEEEDDSMCKRQRDEREDSPIRYDRRPKDELKDDVDDKRDDRRERRRRNDSDDDTGRDGRIQRSSKDEREDDDEKDDRKESRKNESQVDEDDEKDDRRKRRRRHEGEASDVKDDRKERKRRLDDDEKVHKRREDEQMASPGFTDAFAALVAIVNTKFPEVDDLLLRRIMLQLQRAYKRNDKPQLLAGVKFIAHLVNQQISLELLTVLLEKPTDDSVEVAVGEKKRDLRLLRNLKTGFGTPRGNPCVSRREDLGVLGFEAKPKRAAARPSEHGSWATQVGSVSMELADRAVGLLLTLTSLSIFTYYTFWVIILVVIFLSPGIGTLRRGIPEIVRTIPATAFSRGPRDCCTGWSSISNLSPHSSTNVIGLSSKSPSFWYENISRIIE</sequence>
<evidence type="ECO:0000313" key="8">
    <source>
        <dbReference type="Proteomes" id="UP001291623"/>
    </source>
</evidence>
<name>A0AAE1RF94_9SOLA</name>
<dbReference type="EMBL" id="JAVYJV010000017">
    <property type="protein sequence ID" value="KAK4349592.1"/>
    <property type="molecule type" value="Genomic_DNA"/>
</dbReference>
<evidence type="ECO:0000313" key="7">
    <source>
        <dbReference type="EMBL" id="KAK4349592.1"/>
    </source>
</evidence>
<dbReference type="GO" id="GO:0071013">
    <property type="term" value="C:catalytic step 2 spliceosome"/>
    <property type="evidence" value="ECO:0007669"/>
    <property type="project" value="TreeGrafter"/>
</dbReference>
<feature type="region of interest" description="Disordered" evidence="5">
    <location>
        <begin position="1"/>
        <end position="165"/>
    </location>
</feature>
<evidence type="ECO:0000256" key="1">
    <source>
        <dbReference type="ARBA" id="ARBA00004141"/>
    </source>
</evidence>
<dbReference type="GO" id="GO:0005789">
    <property type="term" value="C:endoplasmic reticulum membrane"/>
    <property type="evidence" value="ECO:0007669"/>
    <property type="project" value="InterPro"/>
</dbReference>
<feature type="compositionally biased region" description="Basic and acidic residues" evidence="5">
    <location>
        <begin position="105"/>
        <end position="115"/>
    </location>
</feature>
<accession>A0AAE1RF94</accession>
<dbReference type="InterPro" id="IPR009914">
    <property type="entry name" value="DPM2"/>
</dbReference>
<evidence type="ECO:0000256" key="4">
    <source>
        <dbReference type="ARBA" id="ARBA00023136"/>
    </source>
</evidence>
<dbReference type="GO" id="GO:0000398">
    <property type="term" value="P:mRNA splicing, via spliceosome"/>
    <property type="evidence" value="ECO:0007669"/>
    <property type="project" value="TreeGrafter"/>
</dbReference>
<feature type="compositionally biased region" description="Basic and acidic residues" evidence="5">
    <location>
        <begin position="133"/>
        <end position="164"/>
    </location>
</feature>
<keyword evidence="3 6" id="KW-1133">Transmembrane helix</keyword>
<dbReference type="Gene3D" id="1.25.40.180">
    <property type="match status" value="1"/>
</dbReference>
<keyword evidence="4 6" id="KW-0472">Membrane</keyword>
<gene>
    <name evidence="7" type="ORF">RND71_032347</name>
</gene>
<evidence type="ECO:0000256" key="2">
    <source>
        <dbReference type="ARBA" id="ARBA00022692"/>
    </source>
</evidence>
<dbReference type="GO" id="GO:0030234">
    <property type="term" value="F:enzyme regulator activity"/>
    <property type="evidence" value="ECO:0007669"/>
    <property type="project" value="InterPro"/>
</dbReference>